<evidence type="ECO:0000313" key="8">
    <source>
        <dbReference type="Proteomes" id="UP000256388"/>
    </source>
</evidence>
<keyword evidence="8" id="KW-1185">Reference proteome</keyword>
<dbReference type="SUPFAM" id="SSF56300">
    <property type="entry name" value="Metallo-dependent phosphatases"/>
    <property type="match status" value="1"/>
</dbReference>
<keyword evidence="5" id="KW-0464">Manganese</keyword>
<dbReference type="GO" id="GO:0016020">
    <property type="term" value="C:membrane"/>
    <property type="evidence" value="ECO:0007669"/>
    <property type="project" value="GOC"/>
</dbReference>
<dbReference type="PANTHER" id="PTHR34990">
    <property type="entry name" value="UDP-2,3-DIACYLGLUCOSAMINE HYDROLASE-RELATED"/>
    <property type="match status" value="1"/>
</dbReference>
<accession>A0A347ZQR7</accession>
<gene>
    <name evidence="7" type="ORF">DFR64_1689</name>
</gene>
<dbReference type="OrthoDB" id="9773199at2"/>
<sequence length="300" mass="35779">MANHKLLTRIFESAKRIEFSNRDRLVFFSDVHRGNNSWADEFARNELIYLFALQYYYDDKFTYVEVGDGDELLKFKFIEPIRIAHEEVFRLLQKFHNKGRFYYIFGNHDYEYRNPELVHRTLNHIFNMVTEEREILFDNFETHEGLVFQHKESGVELFAVHGHQADNLFHRLIWLNGVILRLFWRPLQMLGLQDPSSVSANIHKRERTEEELKKWVDEHHQPMIAGHTHHPQFPKRGKTPYFNTGSCVHPRWITCIEIVKGEIALVRWRITPNKKGQLVVKRSVQKGFRPLAQFAHTPTV</sequence>
<comment type="caution">
    <text evidence="7">The sequence shown here is derived from an EMBL/GenBank/DDBJ whole genome shotgun (WGS) entry which is preliminary data.</text>
</comment>
<evidence type="ECO:0000256" key="1">
    <source>
        <dbReference type="ARBA" id="ARBA00022475"/>
    </source>
</evidence>
<keyword evidence="2" id="KW-0997">Cell inner membrane</keyword>
<reference evidence="7 8" key="1">
    <citation type="submission" date="2018-08" db="EMBL/GenBank/DDBJ databases">
        <title>Genomic Encyclopedia of Type Strains, Phase IV (KMG-IV): sequencing the most valuable type-strain genomes for metagenomic binning, comparative biology and taxonomic classification.</title>
        <authorList>
            <person name="Goeker M."/>
        </authorList>
    </citation>
    <scope>NUCLEOTIDE SEQUENCE [LARGE SCALE GENOMIC DNA]</scope>
    <source>
        <strain evidence="7 8">DSM 23923</strain>
    </source>
</reference>
<dbReference type="EMBL" id="QUMS01000001">
    <property type="protein sequence ID" value="REG11796.1"/>
    <property type="molecule type" value="Genomic_DNA"/>
</dbReference>
<dbReference type="InterPro" id="IPR043461">
    <property type="entry name" value="LpxH-like"/>
</dbReference>
<dbReference type="GO" id="GO:0009245">
    <property type="term" value="P:lipid A biosynthetic process"/>
    <property type="evidence" value="ECO:0007669"/>
    <property type="project" value="TreeGrafter"/>
</dbReference>
<dbReference type="Gene3D" id="3.60.21.10">
    <property type="match status" value="1"/>
</dbReference>
<keyword evidence="3" id="KW-0479">Metal-binding</keyword>
<name>A0A347ZQR7_9CHLR</name>
<evidence type="ECO:0000256" key="3">
    <source>
        <dbReference type="ARBA" id="ARBA00022723"/>
    </source>
</evidence>
<dbReference type="Pfam" id="PF00149">
    <property type="entry name" value="Metallophos"/>
    <property type="match status" value="1"/>
</dbReference>
<protein>
    <submittedName>
        <fullName evidence="7">UDP-2,3-diacylglucosamine pyrophosphatase LpxH</fullName>
    </submittedName>
</protein>
<keyword evidence="1" id="KW-1003">Cell membrane</keyword>
<dbReference type="GO" id="GO:0008758">
    <property type="term" value="F:UDP-2,3-diacylglucosamine hydrolase activity"/>
    <property type="evidence" value="ECO:0007669"/>
    <property type="project" value="TreeGrafter"/>
</dbReference>
<dbReference type="AlphaFoldDB" id="A0A347ZQR7"/>
<evidence type="ECO:0000313" key="7">
    <source>
        <dbReference type="EMBL" id="REG11796.1"/>
    </source>
</evidence>
<evidence type="ECO:0000256" key="2">
    <source>
        <dbReference type="ARBA" id="ARBA00022519"/>
    </source>
</evidence>
<dbReference type="InterPro" id="IPR004843">
    <property type="entry name" value="Calcineurin-like_PHP"/>
</dbReference>
<evidence type="ECO:0000259" key="6">
    <source>
        <dbReference type="Pfam" id="PF00149"/>
    </source>
</evidence>
<dbReference type="RefSeq" id="WP_116224912.1">
    <property type="nucleotide sequence ID" value="NZ_AP018437.1"/>
</dbReference>
<evidence type="ECO:0000256" key="5">
    <source>
        <dbReference type="ARBA" id="ARBA00023211"/>
    </source>
</evidence>
<dbReference type="PANTHER" id="PTHR34990:SF2">
    <property type="entry name" value="BLL8164 PROTEIN"/>
    <property type="match status" value="1"/>
</dbReference>
<evidence type="ECO:0000256" key="4">
    <source>
        <dbReference type="ARBA" id="ARBA00023136"/>
    </source>
</evidence>
<dbReference type="GO" id="GO:0046872">
    <property type="term" value="F:metal ion binding"/>
    <property type="evidence" value="ECO:0007669"/>
    <property type="project" value="UniProtKB-KW"/>
</dbReference>
<keyword evidence="4" id="KW-0472">Membrane</keyword>
<dbReference type="Proteomes" id="UP000256388">
    <property type="component" value="Unassembled WGS sequence"/>
</dbReference>
<dbReference type="InterPro" id="IPR029052">
    <property type="entry name" value="Metallo-depent_PP-like"/>
</dbReference>
<feature type="domain" description="Calcineurin-like phosphoesterase" evidence="6">
    <location>
        <begin position="24"/>
        <end position="231"/>
    </location>
</feature>
<proteinExistence type="predicted"/>
<organism evidence="7 8">
    <name type="scientific">Pelolinea submarina</name>
    <dbReference type="NCBI Taxonomy" id="913107"/>
    <lineage>
        <taxon>Bacteria</taxon>
        <taxon>Bacillati</taxon>
        <taxon>Chloroflexota</taxon>
        <taxon>Anaerolineae</taxon>
        <taxon>Anaerolineales</taxon>
        <taxon>Anaerolineaceae</taxon>
        <taxon>Pelolinea</taxon>
    </lineage>
</organism>